<evidence type="ECO:0000256" key="1">
    <source>
        <dbReference type="SAM" id="Coils"/>
    </source>
</evidence>
<evidence type="ECO:0000259" key="4">
    <source>
        <dbReference type="Pfam" id="PF05707"/>
    </source>
</evidence>
<evidence type="ECO:0000256" key="2">
    <source>
        <dbReference type="SAM" id="MobiDB-lite"/>
    </source>
</evidence>
<organism evidence="5 6">
    <name type="scientific">Aeoliella mucimassa</name>
    <dbReference type="NCBI Taxonomy" id="2527972"/>
    <lineage>
        <taxon>Bacteria</taxon>
        <taxon>Pseudomonadati</taxon>
        <taxon>Planctomycetota</taxon>
        <taxon>Planctomycetia</taxon>
        <taxon>Pirellulales</taxon>
        <taxon>Lacipirellulaceae</taxon>
        <taxon>Aeoliella</taxon>
    </lineage>
</organism>
<feature type="region of interest" description="Disordered" evidence="2">
    <location>
        <begin position="465"/>
        <end position="507"/>
    </location>
</feature>
<dbReference type="Proteomes" id="UP000315750">
    <property type="component" value="Chromosome"/>
</dbReference>
<evidence type="ECO:0000313" key="6">
    <source>
        <dbReference type="Proteomes" id="UP000315750"/>
    </source>
</evidence>
<dbReference type="Gene3D" id="3.40.50.300">
    <property type="entry name" value="P-loop containing nucleotide triphosphate hydrolases"/>
    <property type="match status" value="1"/>
</dbReference>
<gene>
    <name evidence="5" type="ORF">Pan181_45670</name>
</gene>
<dbReference type="AlphaFoldDB" id="A0A518AUD4"/>
<keyword evidence="3" id="KW-0472">Membrane</keyword>
<feature type="transmembrane region" description="Helical" evidence="3">
    <location>
        <begin position="288"/>
        <end position="307"/>
    </location>
</feature>
<proteinExistence type="predicted"/>
<evidence type="ECO:0000313" key="5">
    <source>
        <dbReference type="EMBL" id="QDU58333.1"/>
    </source>
</evidence>
<dbReference type="EMBL" id="CP036278">
    <property type="protein sequence ID" value="QDU58333.1"/>
    <property type="molecule type" value="Genomic_DNA"/>
</dbReference>
<dbReference type="Pfam" id="PF05707">
    <property type="entry name" value="Zot"/>
    <property type="match status" value="1"/>
</dbReference>
<evidence type="ECO:0000256" key="3">
    <source>
        <dbReference type="SAM" id="Phobius"/>
    </source>
</evidence>
<sequence length="507" mass="56686">MFESSWTSFCVVFITGAPGAGKSYCCVYDLFQRLKEHEGPVVTNLPLKVEEFSGAVSKATGRELESVKDQLILIPQTVLANWKEGNSSPAELRESPWLVGLETVKGAVFILDECHLFYPASDPSRKTLWESWLGEVRHEEWAGVYFVSQDQSKVGPAIKIHSELRYELTKADKLRDPWFGIELGLWWEVIASFTGDYWLSVQVVQFRRQMGKMREDGVRLSRLMPFYFDLYESLSATGGGTSSKQAATMLLEHQKRPVFWFEERNGRKWMPTWLWFLRRTWVRVTSRLVLVAVVGWLCFGGGVAYLLDSWMDGSKSMMAANAEEQSVEKVIRLDGEKGTRSFSTVGKESKLSEASAVEFAELLKGLPEAERKTVLDQMSVLRDQVETERARIRAEREAEEEAREKRRRSIRVVAIDGKRVWLSDGSDIREGETIVGGEFDGAKIEKVDTWRRRVTFDDGVMLGMGAPSGLLDSAKPADGGSGSKPAGSSPAIGRTSVSGPLPASSGP</sequence>
<keyword evidence="3" id="KW-1133">Transmembrane helix</keyword>
<accession>A0A518AUD4</accession>
<reference evidence="5 6" key="1">
    <citation type="submission" date="2019-02" db="EMBL/GenBank/DDBJ databases">
        <title>Deep-cultivation of Planctomycetes and their phenomic and genomic characterization uncovers novel biology.</title>
        <authorList>
            <person name="Wiegand S."/>
            <person name="Jogler M."/>
            <person name="Boedeker C."/>
            <person name="Pinto D."/>
            <person name="Vollmers J."/>
            <person name="Rivas-Marin E."/>
            <person name="Kohn T."/>
            <person name="Peeters S.H."/>
            <person name="Heuer A."/>
            <person name="Rast P."/>
            <person name="Oberbeckmann S."/>
            <person name="Bunk B."/>
            <person name="Jeske O."/>
            <person name="Meyerdierks A."/>
            <person name="Storesund J.E."/>
            <person name="Kallscheuer N."/>
            <person name="Luecker S."/>
            <person name="Lage O.M."/>
            <person name="Pohl T."/>
            <person name="Merkel B.J."/>
            <person name="Hornburger P."/>
            <person name="Mueller R.-W."/>
            <person name="Bruemmer F."/>
            <person name="Labrenz M."/>
            <person name="Spormann A.M."/>
            <person name="Op den Camp H."/>
            <person name="Overmann J."/>
            <person name="Amann R."/>
            <person name="Jetten M.S.M."/>
            <person name="Mascher T."/>
            <person name="Medema M.H."/>
            <person name="Devos D.P."/>
            <person name="Kaster A.-K."/>
            <person name="Ovreas L."/>
            <person name="Rohde M."/>
            <person name="Galperin M.Y."/>
            <person name="Jogler C."/>
        </authorList>
    </citation>
    <scope>NUCLEOTIDE SEQUENCE [LARGE SCALE GENOMIC DNA]</scope>
    <source>
        <strain evidence="5 6">Pan181</strain>
    </source>
</reference>
<name>A0A518AUD4_9BACT</name>
<protein>
    <submittedName>
        <fullName evidence="5">Zonular occludens toxin (Zot)</fullName>
    </submittedName>
</protein>
<feature type="coiled-coil region" evidence="1">
    <location>
        <begin position="375"/>
        <end position="405"/>
    </location>
</feature>
<keyword evidence="3" id="KW-0812">Transmembrane</keyword>
<dbReference type="KEGG" id="amuc:Pan181_45670"/>
<dbReference type="InterPro" id="IPR027417">
    <property type="entry name" value="P-loop_NTPase"/>
</dbReference>
<dbReference type="OrthoDB" id="102453at2"/>
<dbReference type="RefSeq" id="WP_145250125.1">
    <property type="nucleotide sequence ID" value="NZ_CP036278.1"/>
</dbReference>
<feature type="domain" description="Zona occludens toxin N-terminal" evidence="4">
    <location>
        <begin position="11"/>
        <end position="171"/>
    </location>
</feature>
<dbReference type="InterPro" id="IPR008900">
    <property type="entry name" value="Zot_N"/>
</dbReference>
<keyword evidence="1" id="KW-0175">Coiled coil</keyword>
<keyword evidence="6" id="KW-1185">Reference proteome</keyword>